<protein>
    <submittedName>
        <fullName evidence="2">Abi family protein</fullName>
    </submittedName>
</protein>
<reference evidence="2" key="1">
    <citation type="journal article" date="2020" name="Biotechnol. Biofuels">
        <title>New insights from the biogas microbiome by comprehensive genome-resolved metagenomics of nearly 1600 species originating from multiple anaerobic digesters.</title>
        <authorList>
            <person name="Campanaro S."/>
            <person name="Treu L."/>
            <person name="Rodriguez-R L.M."/>
            <person name="Kovalovszki A."/>
            <person name="Ziels R.M."/>
            <person name="Maus I."/>
            <person name="Zhu X."/>
            <person name="Kougias P.G."/>
            <person name="Basile A."/>
            <person name="Luo G."/>
            <person name="Schluter A."/>
            <person name="Konstantinidis K.T."/>
            <person name="Angelidaki I."/>
        </authorList>
    </citation>
    <scope>NUCLEOTIDE SEQUENCE</scope>
    <source>
        <strain evidence="2">AS01afH2WH_6</strain>
    </source>
</reference>
<evidence type="ECO:0000313" key="2">
    <source>
        <dbReference type="EMBL" id="NLT79637.1"/>
    </source>
</evidence>
<proteinExistence type="predicted"/>
<comment type="caution">
    <text evidence="2">The sequence shown here is derived from an EMBL/GenBank/DDBJ whole genome shotgun (WGS) entry which is preliminary data.</text>
</comment>
<dbReference type="RefSeq" id="WP_273173560.1">
    <property type="nucleotide sequence ID" value="NZ_JAAXZR010000019.1"/>
</dbReference>
<sequence length="325" mass="37900">MNNASDPMVGDITRDDAATIPSEPSGTGLRTRHMKPPLSLAQQRERLASHNISFDGYTDREVEGILARINYYRITGYALQYRVRPDRHWCEDGTQFADIMSIYQFDEELRFLLLRHLEPVEVKLRAVVSHVFTAAHCSESPHDQHTKAEFYYRKRDALAIIQAYSQEDERDQSTPWSHKHPRHRETAPLWVMVETMPFSRLVRYYQCLKRQDRQAVAKEFNTTADNLQNALLCIVRLRNKSAHGNRIYNTVNLRKARLVRSEMKRLVDAQSVFAYLILLGCYQPTLHQRRRFATDFWALLSRYAPHVVRPDLLGIPVSGGRHLLR</sequence>
<dbReference type="EMBL" id="JAAXZR010000019">
    <property type="protein sequence ID" value="NLT79637.1"/>
    <property type="molecule type" value="Genomic_DNA"/>
</dbReference>
<feature type="region of interest" description="Disordered" evidence="1">
    <location>
        <begin position="1"/>
        <end position="34"/>
    </location>
</feature>
<evidence type="ECO:0000256" key="1">
    <source>
        <dbReference type="SAM" id="MobiDB-lite"/>
    </source>
</evidence>
<dbReference type="InterPro" id="IPR011664">
    <property type="entry name" value="Abi_system_AbiD/AbiF-like"/>
</dbReference>
<reference evidence="2" key="2">
    <citation type="submission" date="2020-01" db="EMBL/GenBank/DDBJ databases">
        <authorList>
            <person name="Campanaro S."/>
        </authorList>
    </citation>
    <scope>NUCLEOTIDE SEQUENCE</scope>
    <source>
        <strain evidence="2">AS01afH2WH_6</strain>
    </source>
</reference>
<dbReference type="Proteomes" id="UP000767327">
    <property type="component" value="Unassembled WGS sequence"/>
</dbReference>
<dbReference type="AlphaFoldDB" id="A0A971CZL2"/>
<accession>A0A971CZL2</accession>
<evidence type="ECO:0000313" key="3">
    <source>
        <dbReference type="Proteomes" id="UP000767327"/>
    </source>
</evidence>
<name>A0A971CZL2_9BIFI</name>
<organism evidence="2 3">
    <name type="scientific">Bifidobacterium crudilactis</name>
    <dbReference type="NCBI Taxonomy" id="327277"/>
    <lineage>
        <taxon>Bacteria</taxon>
        <taxon>Bacillati</taxon>
        <taxon>Actinomycetota</taxon>
        <taxon>Actinomycetes</taxon>
        <taxon>Bifidobacteriales</taxon>
        <taxon>Bifidobacteriaceae</taxon>
        <taxon>Bifidobacterium</taxon>
    </lineage>
</organism>
<gene>
    <name evidence="2" type="ORF">GXW98_05055</name>
</gene>
<dbReference type="Pfam" id="PF07751">
    <property type="entry name" value="Abi_2"/>
    <property type="match status" value="1"/>
</dbReference>